<dbReference type="InterPro" id="IPR001789">
    <property type="entry name" value="Sig_transdc_resp-reg_receiver"/>
</dbReference>
<dbReference type="PROSITE" id="PS50110">
    <property type="entry name" value="RESPONSE_REGULATORY"/>
    <property type="match status" value="1"/>
</dbReference>
<evidence type="ECO:0000313" key="3">
    <source>
        <dbReference type="EMBL" id="TCD16576.1"/>
    </source>
</evidence>
<sequence length="116" mass="13045">MLDHCSILVAEDEGLIALDLQMTLEDEGATVVGPYSTVESCLDAVEKQSFDFAILDVNLRGRNVFPVAEKLIRRGIPFVFHTGHGDRIELLKKFPDAKVYRKPTEIHHLIENLASR</sequence>
<organism evidence="3 4">
    <name type="scientific">Oricola cellulosilytica</name>
    <dbReference type="NCBI Taxonomy" id="1429082"/>
    <lineage>
        <taxon>Bacteria</taxon>
        <taxon>Pseudomonadati</taxon>
        <taxon>Pseudomonadota</taxon>
        <taxon>Alphaproteobacteria</taxon>
        <taxon>Hyphomicrobiales</taxon>
        <taxon>Ahrensiaceae</taxon>
        <taxon>Oricola</taxon>
    </lineage>
</organism>
<name>A0A4R0PFG4_9HYPH</name>
<reference evidence="3 4" key="1">
    <citation type="journal article" date="2015" name="Antonie Van Leeuwenhoek">
        <title>Oricola cellulosilytica gen. nov., sp. nov., a cellulose-degrading bacterium of the family Phyllobacteriaceae isolated from surface seashore water, and emended descriptions of Mesorhizobium loti and Phyllobacterium myrsinacearum.</title>
        <authorList>
            <person name="Hameed A."/>
            <person name="Shahina M."/>
            <person name="Lai W.A."/>
            <person name="Lin S.Y."/>
            <person name="Young L.S."/>
            <person name="Liu Y.C."/>
            <person name="Hsu Y.H."/>
            <person name="Young C.C."/>
        </authorList>
    </citation>
    <scope>NUCLEOTIDE SEQUENCE [LARGE SCALE GENOMIC DNA]</scope>
    <source>
        <strain evidence="3 4">KCTC 52183</strain>
    </source>
</reference>
<accession>A0A4R0PFG4</accession>
<feature type="modified residue" description="4-aspartylphosphate" evidence="1">
    <location>
        <position position="56"/>
    </location>
</feature>
<evidence type="ECO:0000313" key="4">
    <source>
        <dbReference type="Proteomes" id="UP000291301"/>
    </source>
</evidence>
<protein>
    <submittedName>
        <fullName evidence="3">Response regulator</fullName>
    </submittedName>
</protein>
<comment type="caution">
    <text evidence="3">The sequence shown here is derived from an EMBL/GenBank/DDBJ whole genome shotgun (WGS) entry which is preliminary data.</text>
</comment>
<keyword evidence="1" id="KW-0597">Phosphoprotein</keyword>
<evidence type="ECO:0000256" key="1">
    <source>
        <dbReference type="PROSITE-ProRule" id="PRU00169"/>
    </source>
</evidence>
<dbReference type="OrthoDB" id="582170at2"/>
<dbReference type="Gene3D" id="3.40.50.2300">
    <property type="match status" value="1"/>
</dbReference>
<proteinExistence type="predicted"/>
<dbReference type="EMBL" id="SJST01000001">
    <property type="protein sequence ID" value="TCD16576.1"/>
    <property type="molecule type" value="Genomic_DNA"/>
</dbReference>
<evidence type="ECO:0000259" key="2">
    <source>
        <dbReference type="PROSITE" id="PS50110"/>
    </source>
</evidence>
<gene>
    <name evidence="3" type="ORF">E0D97_03925</name>
</gene>
<dbReference type="RefSeq" id="WP_131565564.1">
    <property type="nucleotide sequence ID" value="NZ_JAINFK010000001.1"/>
</dbReference>
<dbReference type="SMART" id="SM00448">
    <property type="entry name" value="REC"/>
    <property type="match status" value="1"/>
</dbReference>
<dbReference type="Proteomes" id="UP000291301">
    <property type="component" value="Unassembled WGS sequence"/>
</dbReference>
<dbReference type="AlphaFoldDB" id="A0A4R0PFG4"/>
<dbReference type="SUPFAM" id="SSF52172">
    <property type="entry name" value="CheY-like"/>
    <property type="match status" value="1"/>
</dbReference>
<keyword evidence="4" id="KW-1185">Reference proteome</keyword>
<dbReference type="GO" id="GO:0000160">
    <property type="term" value="P:phosphorelay signal transduction system"/>
    <property type="evidence" value="ECO:0007669"/>
    <property type="project" value="InterPro"/>
</dbReference>
<dbReference type="Pfam" id="PF00072">
    <property type="entry name" value="Response_reg"/>
    <property type="match status" value="1"/>
</dbReference>
<feature type="domain" description="Response regulatory" evidence="2">
    <location>
        <begin position="6"/>
        <end position="116"/>
    </location>
</feature>
<dbReference type="InterPro" id="IPR011006">
    <property type="entry name" value="CheY-like_superfamily"/>
</dbReference>